<reference evidence="2 3" key="1">
    <citation type="submission" date="2014-06" db="EMBL/GenBank/DDBJ databases">
        <authorList>
            <person name="Ju J."/>
            <person name="Zhang J."/>
        </authorList>
    </citation>
    <scope>NUCLEOTIDE SEQUENCE [LARGE SCALE GENOMIC DNA]</scope>
    <source>
        <strain evidence="2">DmW_048</strain>
    </source>
</reference>
<sequence>MADFRTELALQKAASGKTEVKTTMGTTNPLTAYVECNQHDGEDFAQTITRLAKANDAGLAGLYSLNRGQKPPSQKQALAKCDLEAAHERVLKTINAGHEPSATDYALHRQGHLSGAYDDE</sequence>
<evidence type="ECO:0000313" key="3">
    <source>
        <dbReference type="Proteomes" id="UP000194999"/>
    </source>
</evidence>
<evidence type="ECO:0000313" key="2">
    <source>
        <dbReference type="EMBL" id="OUJ03113.1"/>
    </source>
</evidence>
<evidence type="ECO:0000256" key="1">
    <source>
        <dbReference type="SAM" id="MobiDB-lite"/>
    </source>
</evidence>
<comment type="caution">
    <text evidence="2">The sequence shown here is derived from an EMBL/GenBank/DDBJ whole genome shotgun (WGS) entry which is preliminary data.</text>
</comment>
<organism evidence="2 3">
    <name type="scientific">Acetobacter orientalis</name>
    <dbReference type="NCBI Taxonomy" id="146474"/>
    <lineage>
        <taxon>Bacteria</taxon>
        <taxon>Pseudomonadati</taxon>
        <taxon>Pseudomonadota</taxon>
        <taxon>Alphaproteobacteria</taxon>
        <taxon>Acetobacterales</taxon>
        <taxon>Acetobacteraceae</taxon>
        <taxon>Acetobacter</taxon>
    </lineage>
</organism>
<gene>
    <name evidence="2" type="ORF">HK15_01435</name>
</gene>
<dbReference type="RefSeq" id="WP_094754928.1">
    <property type="nucleotide sequence ID" value="NZ_JOOY01000014.1"/>
</dbReference>
<name>A0A252BFJ0_9PROT</name>
<feature type="region of interest" description="Disordered" evidence="1">
    <location>
        <begin position="99"/>
        <end position="120"/>
    </location>
</feature>
<dbReference type="AlphaFoldDB" id="A0A252BFJ0"/>
<accession>A0A252BFJ0</accession>
<proteinExistence type="predicted"/>
<dbReference type="EMBL" id="JOOY01000014">
    <property type="protein sequence ID" value="OUJ03113.1"/>
    <property type="molecule type" value="Genomic_DNA"/>
</dbReference>
<protein>
    <submittedName>
        <fullName evidence="2">Uncharacterized protein</fullName>
    </submittedName>
</protein>
<dbReference type="Proteomes" id="UP000194999">
    <property type="component" value="Unassembled WGS sequence"/>
</dbReference>